<keyword evidence="1" id="KW-0812">Transmembrane</keyword>
<evidence type="ECO:0000313" key="3">
    <source>
        <dbReference type="Proteomes" id="UP000287651"/>
    </source>
</evidence>
<evidence type="ECO:0000313" key="2">
    <source>
        <dbReference type="EMBL" id="RRT35793.1"/>
    </source>
</evidence>
<name>A0A426X8I5_ENSVE</name>
<dbReference type="AlphaFoldDB" id="A0A426X8I5"/>
<feature type="transmembrane region" description="Helical" evidence="1">
    <location>
        <begin position="6"/>
        <end position="28"/>
    </location>
</feature>
<sequence length="75" mass="8154">MVYMSLLSSAFHVFLDSCGFLGALIGLVPRIQDRVMEELHSQGRTIEEITENLKRAPLPASAIAAIKSAYALGYA</sequence>
<evidence type="ECO:0000256" key="1">
    <source>
        <dbReference type="SAM" id="Phobius"/>
    </source>
</evidence>
<accession>A0A426X8I5</accession>
<reference evidence="2 3" key="1">
    <citation type="journal article" date="2014" name="Agronomy (Basel)">
        <title>A Draft Genome Sequence for Ensete ventricosum, the Drought-Tolerant Tree Against Hunger.</title>
        <authorList>
            <person name="Harrison J."/>
            <person name="Moore K.A."/>
            <person name="Paszkiewicz K."/>
            <person name="Jones T."/>
            <person name="Grant M."/>
            <person name="Ambacheew D."/>
            <person name="Muzemil S."/>
            <person name="Studholme D.J."/>
        </authorList>
    </citation>
    <scope>NUCLEOTIDE SEQUENCE [LARGE SCALE GENOMIC DNA]</scope>
</reference>
<organism evidence="2 3">
    <name type="scientific">Ensete ventricosum</name>
    <name type="common">Abyssinian banana</name>
    <name type="synonym">Musa ensete</name>
    <dbReference type="NCBI Taxonomy" id="4639"/>
    <lineage>
        <taxon>Eukaryota</taxon>
        <taxon>Viridiplantae</taxon>
        <taxon>Streptophyta</taxon>
        <taxon>Embryophyta</taxon>
        <taxon>Tracheophyta</taxon>
        <taxon>Spermatophyta</taxon>
        <taxon>Magnoliopsida</taxon>
        <taxon>Liliopsida</taxon>
        <taxon>Zingiberales</taxon>
        <taxon>Musaceae</taxon>
        <taxon>Ensete</taxon>
    </lineage>
</organism>
<proteinExistence type="predicted"/>
<gene>
    <name evidence="2" type="ORF">B296_00048667</name>
</gene>
<dbReference type="EMBL" id="AMZH03024520">
    <property type="protein sequence ID" value="RRT35793.1"/>
    <property type="molecule type" value="Genomic_DNA"/>
</dbReference>
<keyword evidence="1" id="KW-0472">Membrane</keyword>
<dbReference type="Proteomes" id="UP000287651">
    <property type="component" value="Unassembled WGS sequence"/>
</dbReference>
<protein>
    <submittedName>
        <fullName evidence="2">Uncharacterized protein</fullName>
    </submittedName>
</protein>
<comment type="caution">
    <text evidence="2">The sequence shown here is derived from an EMBL/GenBank/DDBJ whole genome shotgun (WGS) entry which is preliminary data.</text>
</comment>
<keyword evidence="1" id="KW-1133">Transmembrane helix</keyword>